<evidence type="ECO:0000256" key="1">
    <source>
        <dbReference type="SAM" id="Phobius"/>
    </source>
</evidence>
<gene>
    <name evidence="2" type="ORF">CSX00_09275</name>
</gene>
<keyword evidence="1" id="KW-1133">Transmembrane helix</keyword>
<reference evidence="2" key="1">
    <citation type="submission" date="2017-10" db="EMBL/GenBank/DDBJ databases">
        <title>Resolving the taxonomy of Roseburia spp., Eubacterium rectale and Agathobacter spp. through phylogenomic analysis.</title>
        <authorList>
            <person name="Sheridan P.O."/>
            <person name="Walker A.W."/>
            <person name="Duncan S.H."/>
            <person name="Scott K.P."/>
            <person name="Toole P.W.O."/>
            <person name="Luis P."/>
            <person name="Flint H.J."/>
        </authorList>
    </citation>
    <scope>NUCLEOTIDE SEQUENCE [LARGE SCALE GENOMIC DNA]</scope>
    <source>
        <strain evidence="2">JK10</strain>
    </source>
</reference>
<name>A0A2G3E928_9FIRM</name>
<sequence length="148" mass="17349">MIYQEIFNKRFWIIILILIIGIVSAFFFLFNKEYWENYEITKNSRAARILFKAFLFVLVAGFVWLEVIPITKDKSYIDNKNYEVCYGETLQEVVDGGLFGLSKSIIINVDGTECEFNLLKYDKNIKQGDKVKVTYLPNSKYAVIEKQE</sequence>
<keyword evidence="1" id="KW-0472">Membrane</keyword>
<protein>
    <submittedName>
        <fullName evidence="2">Uncharacterized protein</fullName>
    </submittedName>
</protein>
<accession>A0A2G3E928</accession>
<keyword evidence="1" id="KW-0812">Transmembrane</keyword>
<organism evidence="2 3">
    <name type="scientific">Pseudobutyrivibrio ruminis</name>
    <dbReference type="NCBI Taxonomy" id="46206"/>
    <lineage>
        <taxon>Bacteria</taxon>
        <taxon>Bacillati</taxon>
        <taxon>Bacillota</taxon>
        <taxon>Clostridia</taxon>
        <taxon>Lachnospirales</taxon>
        <taxon>Lachnospiraceae</taxon>
        <taxon>Pseudobutyrivibrio</taxon>
    </lineage>
</organism>
<dbReference type="Proteomes" id="UP000224317">
    <property type="component" value="Unassembled WGS sequence"/>
</dbReference>
<comment type="caution">
    <text evidence="2">The sequence shown here is derived from an EMBL/GenBank/DDBJ whole genome shotgun (WGS) entry which is preliminary data.</text>
</comment>
<evidence type="ECO:0000313" key="3">
    <source>
        <dbReference type="Proteomes" id="UP000224317"/>
    </source>
</evidence>
<dbReference type="EMBL" id="PDYH01000034">
    <property type="protein sequence ID" value="PHU39796.1"/>
    <property type="molecule type" value="Genomic_DNA"/>
</dbReference>
<feature type="transmembrane region" description="Helical" evidence="1">
    <location>
        <begin position="50"/>
        <end position="70"/>
    </location>
</feature>
<dbReference type="RefSeq" id="WP_099413507.1">
    <property type="nucleotide sequence ID" value="NZ_PDYH01000034.1"/>
</dbReference>
<evidence type="ECO:0000313" key="2">
    <source>
        <dbReference type="EMBL" id="PHU39796.1"/>
    </source>
</evidence>
<feature type="transmembrane region" description="Helical" evidence="1">
    <location>
        <begin position="12"/>
        <end position="30"/>
    </location>
</feature>
<proteinExistence type="predicted"/>
<dbReference type="AlphaFoldDB" id="A0A2G3E928"/>
<keyword evidence="3" id="KW-1185">Reference proteome</keyword>